<feature type="domain" description="Reverse transcriptase/retrotransposon-derived protein RNase H-like" evidence="2">
    <location>
        <begin position="114"/>
        <end position="163"/>
    </location>
</feature>
<dbReference type="AlphaFoldDB" id="A0AAF0UY42"/>
<dbReference type="Proteomes" id="UP001234989">
    <property type="component" value="Chromosome 11"/>
</dbReference>
<protein>
    <recommendedName>
        <fullName evidence="5">Reverse transcriptase domain-containing protein</fullName>
    </recommendedName>
</protein>
<keyword evidence="4" id="KW-1185">Reference proteome</keyword>
<dbReference type="InterPro" id="IPR043502">
    <property type="entry name" value="DNA/RNA_pol_sf"/>
</dbReference>
<dbReference type="EMBL" id="CP133622">
    <property type="protein sequence ID" value="WMV55133.1"/>
    <property type="molecule type" value="Genomic_DNA"/>
</dbReference>
<dbReference type="InterPro" id="IPR041577">
    <property type="entry name" value="RT_RNaseH_2"/>
</dbReference>
<dbReference type="Gene3D" id="3.30.70.270">
    <property type="match status" value="2"/>
</dbReference>
<dbReference type="InterPro" id="IPR000477">
    <property type="entry name" value="RT_dom"/>
</dbReference>
<dbReference type="PANTHER" id="PTHR24559:SF450">
    <property type="entry name" value="RNA-DIRECTED DNA POLYMERASE HOMOLOG"/>
    <property type="match status" value="1"/>
</dbReference>
<dbReference type="Pfam" id="PF17919">
    <property type="entry name" value="RT_RNaseH_2"/>
    <property type="match status" value="1"/>
</dbReference>
<evidence type="ECO:0000313" key="3">
    <source>
        <dbReference type="EMBL" id="WMV55133.1"/>
    </source>
</evidence>
<dbReference type="PANTHER" id="PTHR24559">
    <property type="entry name" value="TRANSPOSON TY3-I GAG-POL POLYPROTEIN"/>
    <property type="match status" value="1"/>
</dbReference>
<organism evidence="3 4">
    <name type="scientific">Solanum verrucosum</name>
    <dbReference type="NCBI Taxonomy" id="315347"/>
    <lineage>
        <taxon>Eukaryota</taxon>
        <taxon>Viridiplantae</taxon>
        <taxon>Streptophyta</taxon>
        <taxon>Embryophyta</taxon>
        <taxon>Tracheophyta</taxon>
        <taxon>Spermatophyta</taxon>
        <taxon>Magnoliopsida</taxon>
        <taxon>eudicotyledons</taxon>
        <taxon>Gunneridae</taxon>
        <taxon>Pentapetalae</taxon>
        <taxon>asterids</taxon>
        <taxon>lamiids</taxon>
        <taxon>Solanales</taxon>
        <taxon>Solanaceae</taxon>
        <taxon>Solanoideae</taxon>
        <taxon>Solaneae</taxon>
        <taxon>Solanum</taxon>
    </lineage>
</organism>
<evidence type="ECO:0000259" key="2">
    <source>
        <dbReference type="Pfam" id="PF17919"/>
    </source>
</evidence>
<gene>
    <name evidence="3" type="ORF">MTR67_048518</name>
</gene>
<proteinExistence type="predicted"/>
<evidence type="ECO:0008006" key="5">
    <source>
        <dbReference type="Google" id="ProtNLM"/>
    </source>
</evidence>
<dbReference type="Pfam" id="PF00078">
    <property type="entry name" value="RVT_1"/>
    <property type="match status" value="1"/>
</dbReference>
<dbReference type="CDD" id="cd01647">
    <property type="entry name" value="RT_LTR"/>
    <property type="match status" value="1"/>
</dbReference>
<dbReference type="InterPro" id="IPR053134">
    <property type="entry name" value="RNA-dir_DNA_polymerase"/>
</dbReference>
<dbReference type="SUPFAM" id="SSF56672">
    <property type="entry name" value="DNA/RNA polymerases"/>
    <property type="match status" value="1"/>
</dbReference>
<sequence length="170" mass="19054">MLFGLTNALSTDYSLMNQFFSPYVRKFILVFFDDMLIYSSSWRDHLLHLEEVFRTLRANKLFAKKSKCAFGLTQVNYLGHIVSVHGVAMDGQKGYGSIARPLTDLLKNSSFTFSETATHAFEQLKLAITSALILALPDFTKEFVVETDASGDDIGAVLDQEGKSIAFFLF</sequence>
<feature type="domain" description="Reverse transcriptase" evidence="1">
    <location>
        <begin position="3"/>
        <end position="82"/>
    </location>
</feature>
<dbReference type="InterPro" id="IPR043128">
    <property type="entry name" value="Rev_trsase/Diguanyl_cyclase"/>
</dbReference>
<accession>A0AAF0UY42</accession>
<evidence type="ECO:0000313" key="4">
    <source>
        <dbReference type="Proteomes" id="UP001234989"/>
    </source>
</evidence>
<reference evidence="3" key="1">
    <citation type="submission" date="2023-08" db="EMBL/GenBank/DDBJ databases">
        <title>A de novo genome assembly of Solanum verrucosum Schlechtendal, a Mexican diploid species geographically isolated from the other diploid A-genome species in potato relatives.</title>
        <authorList>
            <person name="Hosaka K."/>
        </authorList>
    </citation>
    <scope>NUCLEOTIDE SEQUENCE</scope>
    <source>
        <tissue evidence="3">Young leaves</tissue>
    </source>
</reference>
<evidence type="ECO:0000259" key="1">
    <source>
        <dbReference type="Pfam" id="PF00078"/>
    </source>
</evidence>
<name>A0AAF0UY42_SOLVR</name>